<comment type="subcellular location">
    <subcellularLocation>
        <location evidence="2 11">Endoplasmic reticulum membrane</location>
        <topology evidence="2 11">Single-pass type I membrane protein</topology>
    </subcellularLocation>
</comment>
<dbReference type="RefSeq" id="XP_015514091.1">
    <property type="nucleotide sequence ID" value="XM_015658605.2"/>
</dbReference>
<dbReference type="AlphaFoldDB" id="A0A6J0BHY5"/>
<feature type="transmembrane region" description="Helical" evidence="11">
    <location>
        <begin position="435"/>
        <end position="454"/>
    </location>
</feature>
<dbReference type="KEGG" id="nlo:107220140"/>
<dbReference type="GO" id="GO:0008250">
    <property type="term" value="C:oligosaccharyltransferase complex"/>
    <property type="evidence" value="ECO:0007669"/>
    <property type="project" value="UniProtKB-UniRule"/>
</dbReference>
<dbReference type="Proteomes" id="UP000829291">
    <property type="component" value="Chromosome 1"/>
</dbReference>
<accession>A0A6J0BHY5</accession>
<evidence type="ECO:0000256" key="4">
    <source>
        <dbReference type="ARBA" id="ARBA00008905"/>
    </source>
</evidence>
<dbReference type="InterPro" id="IPR007676">
    <property type="entry name" value="Ribophorin_I"/>
</dbReference>
<dbReference type="OrthoDB" id="310030at2759"/>
<evidence type="ECO:0000256" key="5">
    <source>
        <dbReference type="ARBA" id="ARBA00017611"/>
    </source>
</evidence>
<comment type="pathway">
    <text evidence="3 11">Protein modification; protein glycosylation.</text>
</comment>
<dbReference type="PANTHER" id="PTHR21049:SF0">
    <property type="entry name" value="DOLICHYL-DIPHOSPHOOLIGOSACCHARIDE--PROTEIN GLYCOSYLTRANSFERASE SUBUNIT 1"/>
    <property type="match status" value="1"/>
</dbReference>
<dbReference type="FunCoup" id="A0A6J0BHY5">
    <property type="interactions" value="2033"/>
</dbReference>
<keyword evidence="7 11" id="KW-0732">Signal</keyword>
<evidence type="ECO:0000256" key="6">
    <source>
        <dbReference type="ARBA" id="ARBA00022692"/>
    </source>
</evidence>
<feature type="chain" id="PRO_5027134747" description="Dolichyl-diphosphooligosaccharide--protein glycosyltransferase subunit 1" evidence="11">
    <location>
        <begin position="24"/>
        <end position="604"/>
    </location>
</feature>
<keyword evidence="12" id="KW-1185">Reference proteome</keyword>
<sequence>MARGIIRGFIILLSVCCIVSANSETINNDLVIKNVERSIDLQSQLTKIVNKLTVENTGKNPVKSLLFAIEQKHKDGLSYIAAQTRDTSRSALKISETKVQNHPDKLFYKIELKDALSPGRSLAIEVETVSSNELVPHPKEITQKEKQLVRYFGNVYFYSPYTVAKQTSVITLPSRNVENYTKFKPVVQSDSTITYGPYEKVAPFSVEDLILHFENNNKFLTIKKLERVIEISHWGNIAIEETIDLYHTGALLKGSFSRYEYARESKSGQSSVQNFNTILPAAASDVYYRDEIGNISTSHMRIRKDAVELNLRPRFPLFGGWKTHYVIGYNVPSYEYLFNSGDEYLLRMRLLDHVFDDMVVEELVTKIILPEGSHSVKLNAPYSVTRLPDTLHYTYLDTKGRPVITITKNNLVENHIQDFQLRYTFPRLLMLQEPLLVVIALYLLFLLVIVYVRLDFSINKDEVSESKLRIAGRCEKILAAQDRRVNSYNDLDDQLSELKANKNTNTFQAAVKSINQEYKTATNTISELSLKLKGESGDVYERIQELQKLDKALKELYNQQQALYFDKLIPGRIGRQPFVDAESVIIKKKEETVEKINSIVKSLQ</sequence>
<evidence type="ECO:0000256" key="7">
    <source>
        <dbReference type="ARBA" id="ARBA00022729"/>
    </source>
</evidence>
<evidence type="ECO:0000256" key="8">
    <source>
        <dbReference type="ARBA" id="ARBA00022824"/>
    </source>
</evidence>
<evidence type="ECO:0000256" key="2">
    <source>
        <dbReference type="ARBA" id="ARBA00004115"/>
    </source>
</evidence>
<evidence type="ECO:0000256" key="10">
    <source>
        <dbReference type="ARBA" id="ARBA00023136"/>
    </source>
</evidence>
<comment type="subunit">
    <text evidence="11">Component of the oligosaccharyltransferase (OST) complex.</text>
</comment>
<dbReference type="GeneID" id="107220140"/>
<dbReference type="Pfam" id="PF14966">
    <property type="entry name" value="DNA_repr_REX1B"/>
    <property type="match status" value="1"/>
</dbReference>
<evidence type="ECO:0000256" key="9">
    <source>
        <dbReference type="ARBA" id="ARBA00022989"/>
    </source>
</evidence>
<name>A0A6J0BHY5_NEOLC</name>
<evidence type="ECO:0000256" key="1">
    <source>
        <dbReference type="ARBA" id="ARBA00002791"/>
    </source>
</evidence>
<dbReference type="InterPro" id="IPR039491">
    <property type="entry name" value="REX1-B"/>
</dbReference>
<dbReference type="GO" id="GO:0018279">
    <property type="term" value="P:protein N-linked glycosylation via asparagine"/>
    <property type="evidence" value="ECO:0007669"/>
    <property type="project" value="TreeGrafter"/>
</dbReference>
<dbReference type="InParanoid" id="A0A6J0BHY5"/>
<organism evidence="13">
    <name type="scientific">Neodiprion lecontei</name>
    <name type="common">Redheaded pine sawfly</name>
    <dbReference type="NCBI Taxonomy" id="441921"/>
    <lineage>
        <taxon>Eukaryota</taxon>
        <taxon>Metazoa</taxon>
        <taxon>Ecdysozoa</taxon>
        <taxon>Arthropoda</taxon>
        <taxon>Hexapoda</taxon>
        <taxon>Insecta</taxon>
        <taxon>Pterygota</taxon>
        <taxon>Neoptera</taxon>
        <taxon>Endopterygota</taxon>
        <taxon>Hymenoptera</taxon>
        <taxon>Tenthredinoidea</taxon>
        <taxon>Diprionidae</taxon>
        <taxon>Diprioninae</taxon>
        <taxon>Neodiprion</taxon>
    </lineage>
</organism>
<comment type="function">
    <text evidence="1 11">Subunit of the oligosaccharyl transferase (OST) complex that catalyzes the initial transfer of a defined glycan (Glc(3)Man(9)GlcNAc(2) in eukaryotes) from the lipid carrier dolichol-pyrophosphate to an asparagine residue within an Asn-X-Ser/Thr consensus motif in nascent polypeptide chains, the first step in protein N-glycosylation. N-glycosylation occurs cotranslationally and the complex associates with the Sec61 complex at the channel-forming translocon complex that mediates protein translocation across the endoplasmic reticulum (ER). All subunits are required for a maximal enzyme activity.</text>
</comment>
<proteinExistence type="inferred from homology"/>
<keyword evidence="9 11" id="KW-1133">Transmembrane helix</keyword>
<evidence type="ECO:0000313" key="12">
    <source>
        <dbReference type="Proteomes" id="UP000829291"/>
    </source>
</evidence>
<comment type="similarity">
    <text evidence="4 11">Belongs to the OST1 family.</text>
</comment>
<feature type="signal peptide" evidence="11">
    <location>
        <begin position="1"/>
        <end position="23"/>
    </location>
</feature>
<evidence type="ECO:0000313" key="13">
    <source>
        <dbReference type="RefSeq" id="XP_015514091.1"/>
    </source>
</evidence>
<keyword evidence="10 11" id="KW-0472">Membrane</keyword>
<dbReference type="CTD" id="6184"/>
<keyword evidence="6 11" id="KW-0812">Transmembrane</keyword>
<dbReference type="PANTHER" id="PTHR21049">
    <property type="entry name" value="RIBOPHORIN I"/>
    <property type="match status" value="1"/>
</dbReference>
<reference evidence="13" key="1">
    <citation type="submission" date="2025-08" db="UniProtKB">
        <authorList>
            <consortium name="RefSeq"/>
        </authorList>
    </citation>
    <scope>IDENTIFICATION</scope>
    <source>
        <tissue evidence="13">Thorax and Abdomen</tissue>
    </source>
</reference>
<dbReference type="UniPathway" id="UPA00378"/>
<dbReference type="Pfam" id="PF04597">
    <property type="entry name" value="Ribophorin_I"/>
    <property type="match status" value="1"/>
</dbReference>
<keyword evidence="8 11" id="KW-0256">Endoplasmic reticulum</keyword>
<evidence type="ECO:0000256" key="3">
    <source>
        <dbReference type="ARBA" id="ARBA00004922"/>
    </source>
</evidence>
<protein>
    <recommendedName>
        <fullName evidence="5 11">Dolichyl-diphosphooligosaccharide--protein glycosyltransferase subunit 1</fullName>
    </recommendedName>
</protein>
<gene>
    <name evidence="13" type="primary">LOC107220140</name>
</gene>
<evidence type="ECO:0000256" key="11">
    <source>
        <dbReference type="RuleBase" id="RU361143"/>
    </source>
</evidence>